<keyword evidence="1" id="KW-0732">Signal</keyword>
<feature type="chain" id="PRO_5020558991" description="Secreted protein" evidence="1">
    <location>
        <begin position="26"/>
        <end position="108"/>
    </location>
</feature>
<evidence type="ECO:0000313" key="3">
    <source>
        <dbReference type="Proteomes" id="UP000292003"/>
    </source>
</evidence>
<dbReference type="OrthoDB" id="3695479at2"/>
<name>A0A4Q7J6C0_9PSEU</name>
<feature type="signal peptide" evidence="1">
    <location>
        <begin position="1"/>
        <end position="25"/>
    </location>
</feature>
<dbReference type="EMBL" id="SFCC01000009">
    <property type="protein sequence ID" value="RZQ62366.1"/>
    <property type="molecule type" value="Genomic_DNA"/>
</dbReference>
<dbReference type="AlphaFoldDB" id="A0A4Q7J6C0"/>
<organism evidence="2 3">
    <name type="scientific">Amycolatopsis suaedae</name>
    <dbReference type="NCBI Taxonomy" id="2510978"/>
    <lineage>
        <taxon>Bacteria</taxon>
        <taxon>Bacillati</taxon>
        <taxon>Actinomycetota</taxon>
        <taxon>Actinomycetes</taxon>
        <taxon>Pseudonocardiales</taxon>
        <taxon>Pseudonocardiaceae</taxon>
        <taxon>Amycolatopsis</taxon>
    </lineage>
</organism>
<protein>
    <recommendedName>
        <fullName evidence="4">Secreted protein</fullName>
    </recommendedName>
</protein>
<accession>A0A4Q7J6C0</accession>
<evidence type="ECO:0008006" key="4">
    <source>
        <dbReference type="Google" id="ProtNLM"/>
    </source>
</evidence>
<evidence type="ECO:0000256" key="1">
    <source>
        <dbReference type="SAM" id="SignalP"/>
    </source>
</evidence>
<comment type="caution">
    <text evidence="2">The sequence shown here is derived from an EMBL/GenBank/DDBJ whole genome shotgun (WGS) entry which is preliminary data.</text>
</comment>
<reference evidence="2 3" key="1">
    <citation type="submission" date="2019-02" db="EMBL/GenBank/DDBJ databases">
        <title>Draft genome sequence of Amycolatopsis sp. 8-3EHSu isolated from roots of Suaeda maritima.</title>
        <authorList>
            <person name="Duangmal K."/>
            <person name="Chantavorakit T."/>
        </authorList>
    </citation>
    <scope>NUCLEOTIDE SEQUENCE [LARGE SCALE GENOMIC DNA]</scope>
    <source>
        <strain evidence="2 3">8-3EHSu</strain>
    </source>
</reference>
<proteinExistence type="predicted"/>
<evidence type="ECO:0000313" key="2">
    <source>
        <dbReference type="EMBL" id="RZQ62366.1"/>
    </source>
</evidence>
<dbReference type="Proteomes" id="UP000292003">
    <property type="component" value="Unassembled WGS sequence"/>
</dbReference>
<gene>
    <name evidence="2" type="ORF">EWH70_19025</name>
</gene>
<keyword evidence="3" id="KW-1185">Reference proteome</keyword>
<sequence length="108" mass="11326">MRKQMAAIAAAVVSSVILVAPPASADEPPLDCSASHYSVLFGEGISVHCYGPSYPPYTYRAIAHCVWGNAFWSVAGNWARMGFRSSSAECSGGLLSPALVAGYDVDVI</sequence>